<protein>
    <submittedName>
        <fullName evidence="3">DUF732 domain-containing protein</fullName>
    </submittedName>
</protein>
<evidence type="ECO:0000313" key="4">
    <source>
        <dbReference type="Proteomes" id="UP000824189"/>
    </source>
</evidence>
<feature type="region of interest" description="Disordered" evidence="1">
    <location>
        <begin position="23"/>
        <end position="91"/>
    </location>
</feature>
<keyword evidence="2" id="KW-0732">Signal</keyword>
<comment type="caution">
    <text evidence="3">The sequence shown here is derived from an EMBL/GenBank/DDBJ whole genome shotgun (WGS) entry which is preliminary data.</text>
</comment>
<dbReference type="Proteomes" id="UP000824189">
    <property type="component" value="Unassembled WGS sequence"/>
</dbReference>
<gene>
    <name evidence="3" type="ORF">H9867_05130</name>
</gene>
<proteinExistence type="predicted"/>
<evidence type="ECO:0000256" key="2">
    <source>
        <dbReference type="SAM" id="SignalP"/>
    </source>
</evidence>
<organism evidence="3 4">
    <name type="scientific">Candidatus Corynebacterium gallistercoris</name>
    <dbReference type="NCBI Taxonomy" id="2838530"/>
    <lineage>
        <taxon>Bacteria</taxon>
        <taxon>Bacillati</taxon>
        <taxon>Actinomycetota</taxon>
        <taxon>Actinomycetes</taxon>
        <taxon>Mycobacteriales</taxon>
        <taxon>Corynebacteriaceae</taxon>
        <taxon>Corynebacterium</taxon>
    </lineage>
</organism>
<evidence type="ECO:0000256" key="1">
    <source>
        <dbReference type="SAM" id="MobiDB-lite"/>
    </source>
</evidence>
<name>A0A9D1RY26_9CORY</name>
<dbReference type="PROSITE" id="PS51257">
    <property type="entry name" value="PROKAR_LIPOPROTEIN"/>
    <property type="match status" value="1"/>
</dbReference>
<evidence type="ECO:0000313" key="3">
    <source>
        <dbReference type="EMBL" id="HIW95852.1"/>
    </source>
</evidence>
<reference evidence="3" key="1">
    <citation type="journal article" date="2021" name="PeerJ">
        <title>Extensive microbial diversity within the chicken gut microbiome revealed by metagenomics and culture.</title>
        <authorList>
            <person name="Gilroy R."/>
            <person name="Ravi A."/>
            <person name="Getino M."/>
            <person name="Pursley I."/>
            <person name="Horton D.L."/>
            <person name="Alikhan N.F."/>
            <person name="Baker D."/>
            <person name="Gharbi K."/>
            <person name="Hall N."/>
            <person name="Watson M."/>
            <person name="Adriaenssens E.M."/>
            <person name="Foster-Nyarko E."/>
            <person name="Jarju S."/>
            <person name="Secka A."/>
            <person name="Antonio M."/>
            <person name="Oren A."/>
            <person name="Chaudhuri R.R."/>
            <person name="La Ragione R."/>
            <person name="Hildebrand F."/>
            <person name="Pallen M.J."/>
        </authorList>
    </citation>
    <scope>NUCLEOTIDE SEQUENCE</scope>
    <source>
        <strain evidence="3">4376</strain>
    </source>
</reference>
<dbReference type="EMBL" id="DXFZ01000059">
    <property type="protein sequence ID" value="HIW95852.1"/>
    <property type="molecule type" value="Genomic_DNA"/>
</dbReference>
<sequence length="173" mass="17481">MLRKATMAIAAGSATLLLAGCGSDATVDNSESSTVASVTPSSSKSDAATKDKDKESEANATAAPAPAPQDGGVDQVEEVPSAPERSAEDEEFLAVLKDKGIDLGSVEGAGNAGGLEDQVIAAGKSQCGAQREGSPEVFLPVAAGQLTTQGVTDKDPEQVEKILRDAVNSSYCK</sequence>
<accession>A0A9D1RY26</accession>
<reference evidence="3" key="2">
    <citation type="submission" date="2021-04" db="EMBL/GenBank/DDBJ databases">
        <authorList>
            <person name="Gilroy R."/>
        </authorList>
    </citation>
    <scope>NUCLEOTIDE SEQUENCE</scope>
    <source>
        <strain evidence="3">4376</strain>
    </source>
</reference>
<feature type="compositionally biased region" description="Low complexity" evidence="1">
    <location>
        <begin position="30"/>
        <end position="46"/>
    </location>
</feature>
<feature type="chain" id="PRO_5039432888" evidence="2">
    <location>
        <begin position="20"/>
        <end position="173"/>
    </location>
</feature>
<feature type="compositionally biased region" description="Basic and acidic residues" evidence="1">
    <location>
        <begin position="47"/>
        <end position="57"/>
    </location>
</feature>
<feature type="signal peptide" evidence="2">
    <location>
        <begin position="1"/>
        <end position="19"/>
    </location>
</feature>
<dbReference type="AlphaFoldDB" id="A0A9D1RY26"/>